<feature type="transmembrane region" description="Helical" evidence="1">
    <location>
        <begin position="236"/>
        <end position="258"/>
    </location>
</feature>
<evidence type="ECO:0000256" key="1">
    <source>
        <dbReference type="SAM" id="Phobius"/>
    </source>
</evidence>
<name>A0ABU3U7Z1_9FLAO</name>
<keyword evidence="1" id="KW-0812">Transmembrane</keyword>
<accession>A0ABU3U7Z1</accession>
<reference evidence="2 3" key="1">
    <citation type="submission" date="2023-10" db="EMBL/GenBank/DDBJ databases">
        <title>Marimonas sp. nov. isolated from tidal mud flat.</title>
        <authorList>
            <person name="Jaincy N.J."/>
            <person name="Srinivasan S."/>
            <person name="Lee S.-S."/>
        </authorList>
    </citation>
    <scope>NUCLEOTIDE SEQUENCE [LARGE SCALE GENOMIC DNA]</scope>
    <source>
        <strain evidence="2 3">MJ-SS3</strain>
    </source>
</reference>
<keyword evidence="3" id="KW-1185">Reference proteome</keyword>
<feature type="transmembrane region" description="Helical" evidence="1">
    <location>
        <begin position="139"/>
        <end position="160"/>
    </location>
</feature>
<evidence type="ECO:0000313" key="3">
    <source>
        <dbReference type="Proteomes" id="UP001268651"/>
    </source>
</evidence>
<gene>
    <name evidence="2" type="ORF">RXV94_09730</name>
</gene>
<protein>
    <recommendedName>
        <fullName evidence="4">Polysaccharide biosynthesis protein C-terminal domain-containing protein</fullName>
    </recommendedName>
</protein>
<evidence type="ECO:0008006" key="4">
    <source>
        <dbReference type="Google" id="ProtNLM"/>
    </source>
</evidence>
<sequence length="389" mass="44796">MTLNKNLIRSSPILLNATKSVITPLLSLLFSYIIIKSKGHELWGQFVEHLLFFYIAGIICNWGNKMYLLRLFSSNPSLIIQNWQHYFTVRLPIVVGFILTLILLYNPSLYIYLIVWLISVFIKNSVLPIVFYQRDFLKMIIVELLGFALLFFLILQANSLTLQKTVVYYSLSMLLIAMGYILLYPKFFFLKTLKVDFNLLKLGLPFTLLAITGFLQSKVDLYVLNFYRDKATLGNYQIISGLFVFSQSIAGIIALPYIKNIFRMSAIAIIKIKNLLKWFGLIGSIITTIAIYFVLKIYEIELSLKGYVFGFFISFLCYLYTIDLYVLLKQNKEFTIVKISTLCLIINLLLSILFLSLGMNLEGVLLANAICQFIAVLSYKYYSLNKIDS</sequence>
<feature type="transmembrane region" description="Helical" evidence="1">
    <location>
        <begin position="363"/>
        <end position="382"/>
    </location>
</feature>
<proteinExistence type="predicted"/>
<dbReference type="RefSeq" id="WP_316662482.1">
    <property type="nucleotide sequence ID" value="NZ_JAWHTF010000005.1"/>
</dbReference>
<feature type="transmembrane region" description="Helical" evidence="1">
    <location>
        <begin position="12"/>
        <end position="34"/>
    </location>
</feature>
<keyword evidence="1" id="KW-1133">Transmembrane helix</keyword>
<feature type="transmembrane region" description="Helical" evidence="1">
    <location>
        <begin position="111"/>
        <end position="132"/>
    </location>
</feature>
<feature type="transmembrane region" description="Helical" evidence="1">
    <location>
        <begin position="46"/>
        <end position="64"/>
    </location>
</feature>
<dbReference type="Proteomes" id="UP001268651">
    <property type="component" value="Unassembled WGS sequence"/>
</dbReference>
<feature type="transmembrane region" description="Helical" evidence="1">
    <location>
        <begin position="197"/>
        <end position="216"/>
    </location>
</feature>
<feature type="transmembrane region" description="Helical" evidence="1">
    <location>
        <begin position="85"/>
        <end position="105"/>
    </location>
</feature>
<organism evidence="2 3">
    <name type="scientific">Gilvirhabdus luticola</name>
    <dbReference type="NCBI Taxonomy" id="3079858"/>
    <lineage>
        <taxon>Bacteria</taxon>
        <taxon>Pseudomonadati</taxon>
        <taxon>Bacteroidota</taxon>
        <taxon>Flavobacteriia</taxon>
        <taxon>Flavobacteriales</taxon>
        <taxon>Flavobacteriaceae</taxon>
        <taxon>Gilvirhabdus</taxon>
    </lineage>
</organism>
<feature type="transmembrane region" description="Helical" evidence="1">
    <location>
        <begin position="166"/>
        <end position="185"/>
    </location>
</feature>
<feature type="transmembrane region" description="Helical" evidence="1">
    <location>
        <begin position="278"/>
        <end position="295"/>
    </location>
</feature>
<feature type="transmembrane region" description="Helical" evidence="1">
    <location>
        <begin position="335"/>
        <end position="357"/>
    </location>
</feature>
<keyword evidence="1" id="KW-0472">Membrane</keyword>
<evidence type="ECO:0000313" key="2">
    <source>
        <dbReference type="EMBL" id="MDU8886439.1"/>
    </source>
</evidence>
<dbReference type="EMBL" id="JAWHTF010000005">
    <property type="protein sequence ID" value="MDU8886439.1"/>
    <property type="molecule type" value="Genomic_DNA"/>
</dbReference>
<feature type="transmembrane region" description="Helical" evidence="1">
    <location>
        <begin position="307"/>
        <end position="328"/>
    </location>
</feature>
<comment type="caution">
    <text evidence="2">The sequence shown here is derived from an EMBL/GenBank/DDBJ whole genome shotgun (WGS) entry which is preliminary data.</text>
</comment>